<feature type="domain" description="Beta-lactamase-related" evidence="2">
    <location>
        <begin position="48"/>
        <end position="341"/>
    </location>
</feature>
<evidence type="ECO:0000256" key="1">
    <source>
        <dbReference type="SAM" id="SignalP"/>
    </source>
</evidence>
<dbReference type="PROSITE" id="PS51257">
    <property type="entry name" value="PROKAR_LIPOPROTEIN"/>
    <property type="match status" value="1"/>
</dbReference>
<name>A0A934TXQ7_9FIRM</name>
<evidence type="ECO:0000313" key="3">
    <source>
        <dbReference type="EMBL" id="MBK6087196.1"/>
    </source>
</evidence>
<dbReference type="Pfam" id="PF00144">
    <property type="entry name" value="Beta-lactamase"/>
    <property type="match status" value="1"/>
</dbReference>
<dbReference type="EMBL" id="JAEQMG010000011">
    <property type="protein sequence ID" value="MBK6087196.1"/>
    <property type="molecule type" value="Genomic_DNA"/>
</dbReference>
<keyword evidence="4" id="KW-1185">Reference proteome</keyword>
<dbReference type="Proteomes" id="UP000633365">
    <property type="component" value="Unassembled WGS sequence"/>
</dbReference>
<accession>A0A934TXQ7</accession>
<gene>
    <name evidence="3" type="ORF">JKK62_00745</name>
</gene>
<protein>
    <submittedName>
        <fullName evidence="3">Beta-lactamase family protein</fullName>
    </submittedName>
</protein>
<feature type="signal peptide" evidence="1">
    <location>
        <begin position="1"/>
        <end position="21"/>
    </location>
</feature>
<sequence length="359" mass="39321">MKKLIAIISSVMIICSTAACSNVSPSDTEQTTAAAITADQKEAMDGVLKRNNFKGVASLTKNGEVIYQYVNGKDKSNNDLTIDSSMYIGSVSKQFCATSIMMLREQGKLSVDDKLEKYFPEYEVGKDMTVKNLLTMRSGIIDMVNEATCDGVSFDNTEDENIAAVKEWIFAQPLKFEPDSKYAYSNSNYFLLADIVKQVSGKRYHDFVRENIFEPLKMTHSGFVEEVKDNPAWAEGLTRGEDNGNVIETGLSNGAGDIASNAADMDAWMSAISEGKLISKETFLEMTENYSPDAGTGYGYGLMKMFDGGTGHPGAIGTYNSIDYINVERGLRLFVSSNKSSAQTYIDSLPGALLKNIIQ</sequence>
<reference evidence="3" key="1">
    <citation type="submission" date="2021-01" db="EMBL/GenBank/DDBJ databases">
        <title>Genome public.</title>
        <authorList>
            <person name="Liu C."/>
            <person name="Sun Q."/>
        </authorList>
    </citation>
    <scope>NUCLEOTIDE SEQUENCE</scope>
    <source>
        <strain evidence="3">M6</strain>
    </source>
</reference>
<dbReference type="InterPro" id="IPR050491">
    <property type="entry name" value="AmpC-like"/>
</dbReference>
<dbReference type="PANTHER" id="PTHR46825">
    <property type="entry name" value="D-ALANYL-D-ALANINE-CARBOXYPEPTIDASE/ENDOPEPTIDASE AMPH"/>
    <property type="match status" value="1"/>
</dbReference>
<dbReference type="PANTHER" id="PTHR46825:SF9">
    <property type="entry name" value="BETA-LACTAMASE-RELATED DOMAIN-CONTAINING PROTEIN"/>
    <property type="match status" value="1"/>
</dbReference>
<proteinExistence type="predicted"/>
<keyword evidence="1" id="KW-0732">Signal</keyword>
<dbReference type="AlphaFoldDB" id="A0A934TXQ7"/>
<dbReference type="InterPro" id="IPR012338">
    <property type="entry name" value="Beta-lactam/transpept-like"/>
</dbReference>
<comment type="caution">
    <text evidence="3">The sequence shown here is derived from an EMBL/GenBank/DDBJ whole genome shotgun (WGS) entry which is preliminary data.</text>
</comment>
<feature type="chain" id="PRO_5038799011" evidence="1">
    <location>
        <begin position="22"/>
        <end position="359"/>
    </location>
</feature>
<dbReference type="RefSeq" id="WP_201426532.1">
    <property type="nucleotide sequence ID" value="NZ_JAEQMG010000011.1"/>
</dbReference>
<evidence type="ECO:0000259" key="2">
    <source>
        <dbReference type="Pfam" id="PF00144"/>
    </source>
</evidence>
<evidence type="ECO:0000313" key="4">
    <source>
        <dbReference type="Proteomes" id="UP000633365"/>
    </source>
</evidence>
<organism evidence="3 4">
    <name type="scientific">Ruminococcus difficilis</name>
    <dbReference type="NCBI Taxonomy" id="2763069"/>
    <lineage>
        <taxon>Bacteria</taxon>
        <taxon>Bacillati</taxon>
        <taxon>Bacillota</taxon>
        <taxon>Clostridia</taxon>
        <taxon>Eubacteriales</taxon>
        <taxon>Oscillospiraceae</taxon>
        <taxon>Ruminococcus</taxon>
    </lineage>
</organism>
<dbReference type="InterPro" id="IPR001466">
    <property type="entry name" value="Beta-lactam-related"/>
</dbReference>
<dbReference type="SUPFAM" id="SSF56601">
    <property type="entry name" value="beta-lactamase/transpeptidase-like"/>
    <property type="match status" value="1"/>
</dbReference>
<dbReference type="Gene3D" id="3.40.710.10">
    <property type="entry name" value="DD-peptidase/beta-lactamase superfamily"/>
    <property type="match status" value="1"/>
</dbReference>